<dbReference type="PROSITE" id="PS00518">
    <property type="entry name" value="ZF_RING_1"/>
    <property type="match status" value="1"/>
</dbReference>
<reference evidence="7 8" key="1">
    <citation type="submission" date="2024-05" db="EMBL/GenBank/DDBJ databases">
        <authorList>
            <person name="Wallberg A."/>
        </authorList>
    </citation>
    <scope>NUCLEOTIDE SEQUENCE [LARGE SCALE GENOMIC DNA]</scope>
</reference>
<protein>
    <recommendedName>
        <fullName evidence="6">RING-type domain-containing protein</fullName>
    </recommendedName>
</protein>
<gene>
    <name evidence="7" type="ORF">MNOR_LOCUS35668</name>
</gene>
<dbReference type="InterPro" id="IPR013083">
    <property type="entry name" value="Znf_RING/FYVE/PHD"/>
</dbReference>
<dbReference type="Proteomes" id="UP001497623">
    <property type="component" value="Unassembled WGS sequence"/>
</dbReference>
<evidence type="ECO:0000313" key="7">
    <source>
        <dbReference type="EMBL" id="CAL4183182.1"/>
    </source>
</evidence>
<sequence>MIFRRMDFLECKICHVPYDEEGHRPRNASCGHEICSACIKALIKNSIFECPKCRQKNKVDVPEDFQTNFGLIEVIRAFKTKHIPLEKYIEPSASGATNCEVCKVHQKAIEHRCMKCQMWICQDCLESHSTLIGCSTISSSNAVISMKEKHKKYINILRTLFKEDEMYATSKIQEHTDKRKELLENAEKHSEEIEKFRKFLEQGKINKEKFEESITHLDATNSPL</sequence>
<proteinExistence type="predicted"/>
<dbReference type="GO" id="GO:0008270">
    <property type="term" value="F:zinc ion binding"/>
    <property type="evidence" value="ECO:0007669"/>
    <property type="project" value="UniProtKB-KW"/>
</dbReference>
<dbReference type="Pfam" id="PF00097">
    <property type="entry name" value="zf-C3HC4"/>
    <property type="match status" value="1"/>
</dbReference>
<dbReference type="EMBL" id="CAXKWB010060561">
    <property type="protein sequence ID" value="CAL4183182.1"/>
    <property type="molecule type" value="Genomic_DNA"/>
</dbReference>
<keyword evidence="2 4" id="KW-0863">Zinc-finger</keyword>
<dbReference type="InterPro" id="IPR052667">
    <property type="entry name" value="E3_ubiquitin-ligase_RING"/>
</dbReference>
<feature type="domain" description="RING-type" evidence="6">
    <location>
        <begin position="11"/>
        <end position="54"/>
    </location>
</feature>
<organism evidence="7 8">
    <name type="scientific">Meganyctiphanes norvegica</name>
    <name type="common">Northern krill</name>
    <name type="synonym">Thysanopoda norvegica</name>
    <dbReference type="NCBI Taxonomy" id="48144"/>
    <lineage>
        <taxon>Eukaryota</taxon>
        <taxon>Metazoa</taxon>
        <taxon>Ecdysozoa</taxon>
        <taxon>Arthropoda</taxon>
        <taxon>Crustacea</taxon>
        <taxon>Multicrustacea</taxon>
        <taxon>Malacostraca</taxon>
        <taxon>Eumalacostraca</taxon>
        <taxon>Eucarida</taxon>
        <taxon>Euphausiacea</taxon>
        <taxon>Euphausiidae</taxon>
        <taxon>Meganyctiphanes</taxon>
    </lineage>
</organism>
<dbReference type="SUPFAM" id="SSF57850">
    <property type="entry name" value="RING/U-box"/>
    <property type="match status" value="1"/>
</dbReference>
<dbReference type="PANTHER" id="PTHR47156:SF10">
    <property type="entry name" value="E3 UBIQUITIN-PROTEIN LIGASE TRIM-21-RELATED"/>
    <property type="match status" value="1"/>
</dbReference>
<dbReference type="PROSITE" id="PS50089">
    <property type="entry name" value="ZF_RING_2"/>
    <property type="match status" value="1"/>
</dbReference>
<feature type="non-terminal residue" evidence="7">
    <location>
        <position position="224"/>
    </location>
</feature>
<evidence type="ECO:0000259" key="6">
    <source>
        <dbReference type="PROSITE" id="PS50089"/>
    </source>
</evidence>
<dbReference type="SUPFAM" id="SSF57845">
    <property type="entry name" value="B-box zinc-binding domain"/>
    <property type="match status" value="1"/>
</dbReference>
<keyword evidence="3" id="KW-0862">Zinc</keyword>
<evidence type="ECO:0000313" key="8">
    <source>
        <dbReference type="Proteomes" id="UP001497623"/>
    </source>
</evidence>
<name>A0AAV2SFI3_MEGNR</name>
<dbReference type="InterPro" id="IPR001841">
    <property type="entry name" value="Znf_RING"/>
</dbReference>
<dbReference type="SMART" id="SM00184">
    <property type="entry name" value="RING"/>
    <property type="match status" value="1"/>
</dbReference>
<keyword evidence="1" id="KW-0479">Metal-binding</keyword>
<dbReference type="PANTHER" id="PTHR47156">
    <property type="entry name" value="PROTEIN CBG20824"/>
    <property type="match status" value="1"/>
</dbReference>
<dbReference type="Gene3D" id="3.30.40.10">
    <property type="entry name" value="Zinc/RING finger domain, C3HC4 (zinc finger)"/>
    <property type="match status" value="1"/>
</dbReference>
<evidence type="ECO:0000256" key="4">
    <source>
        <dbReference type="PROSITE-ProRule" id="PRU00175"/>
    </source>
</evidence>
<evidence type="ECO:0000256" key="3">
    <source>
        <dbReference type="ARBA" id="ARBA00022833"/>
    </source>
</evidence>
<dbReference type="AlphaFoldDB" id="A0AAV2SFI3"/>
<evidence type="ECO:0000256" key="1">
    <source>
        <dbReference type="ARBA" id="ARBA00022723"/>
    </source>
</evidence>
<evidence type="ECO:0000256" key="2">
    <source>
        <dbReference type="ARBA" id="ARBA00022771"/>
    </source>
</evidence>
<keyword evidence="5" id="KW-0175">Coiled coil</keyword>
<evidence type="ECO:0000256" key="5">
    <source>
        <dbReference type="SAM" id="Coils"/>
    </source>
</evidence>
<dbReference type="InterPro" id="IPR017907">
    <property type="entry name" value="Znf_RING_CS"/>
</dbReference>
<accession>A0AAV2SFI3</accession>
<feature type="coiled-coil region" evidence="5">
    <location>
        <begin position="172"/>
        <end position="199"/>
    </location>
</feature>
<comment type="caution">
    <text evidence="7">The sequence shown here is derived from an EMBL/GenBank/DDBJ whole genome shotgun (WGS) entry which is preliminary data.</text>
</comment>
<dbReference type="InterPro" id="IPR018957">
    <property type="entry name" value="Znf_C3HC4_RING-type"/>
</dbReference>
<keyword evidence="8" id="KW-1185">Reference proteome</keyword>